<keyword evidence="11" id="KW-0594">Phospholipid biosynthesis</keyword>
<dbReference type="OrthoDB" id="142078at2"/>
<evidence type="ECO:0000256" key="12">
    <source>
        <dbReference type="ARBA" id="ARBA00023264"/>
    </source>
</evidence>
<dbReference type="EMBL" id="BAVZ01000011">
    <property type="protein sequence ID" value="GAF09299.1"/>
    <property type="molecule type" value="Genomic_DNA"/>
</dbReference>
<name>W7Z4K6_9BACL</name>
<comment type="caution">
    <text evidence="14">The sequence shown here is derived from an EMBL/GenBank/DDBJ whole genome shotgun (WGS) entry which is preliminary data.</text>
</comment>
<dbReference type="GO" id="GO:0005886">
    <property type="term" value="C:plasma membrane"/>
    <property type="evidence" value="ECO:0007669"/>
    <property type="project" value="TreeGrafter"/>
</dbReference>
<evidence type="ECO:0000256" key="9">
    <source>
        <dbReference type="ARBA" id="ARBA00022842"/>
    </source>
</evidence>
<dbReference type="Pfam" id="PF19279">
    <property type="entry name" value="YegS_C"/>
    <property type="match status" value="1"/>
</dbReference>
<sequence length="293" mass="31975">MKKAMIIINPSSGKEQAEENLSRVEDVLKQRGYLVDIKRTEKEQDATIFATNACQNSFDAVISMGGDGTLNEIINGLAEQPNRPALGIIPLGTVNDFARALQIPLDIDEAIQVLELENSRPVDIGKVNDSYFMNIVAVGKIAEASFSVSSKSKTFLGPLAYFMEGIKTMVSKEILHVRLQHDHGVWEGESLLILTSLTNSVGGFEKIAPDAEVDDGLLKCIVIRDVPLFHFAKLAMSVLKGNHVDDPAVEYISTSSLQLSSTQDLCSNIDGDQGEELPLNIIVLARHLNVFVP</sequence>
<dbReference type="GO" id="GO:0005524">
    <property type="term" value="F:ATP binding"/>
    <property type="evidence" value="ECO:0007669"/>
    <property type="project" value="UniProtKB-KW"/>
</dbReference>
<feature type="domain" description="DAGKc" evidence="13">
    <location>
        <begin position="1"/>
        <end position="131"/>
    </location>
</feature>
<evidence type="ECO:0000256" key="8">
    <source>
        <dbReference type="ARBA" id="ARBA00022840"/>
    </source>
</evidence>
<evidence type="ECO:0000259" key="13">
    <source>
        <dbReference type="PROSITE" id="PS50146"/>
    </source>
</evidence>
<keyword evidence="6" id="KW-0547">Nucleotide-binding</keyword>
<keyword evidence="7" id="KW-0418">Kinase</keyword>
<dbReference type="PROSITE" id="PS50146">
    <property type="entry name" value="DAGK"/>
    <property type="match status" value="1"/>
</dbReference>
<dbReference type="InterPro" id="IPR050187">
    <property type="entry name" value="Lipid_Phosphate_FormReg"/>
</dbReference>
<comment type="cofactor">
    <cofactor evidence="1">
        <name>Mg(2+)</name>
        <dbReference type="ChEBI" id="CHEBI:18420"/>
    </cofactor>
</comment>
<dbReference type="STRING" id="1236976.JCM16418_3435"/>
<dbReference type="Proteomes" id="UP000019364">
    <property type="component" value="Unassembled WGS sequence"/>
</dbReference>
<dbReference type="PANTHER" id="PTHR12358">
    <property type="entry name" value="SPHINGOSINE KINASE"/>
    <property type="match status" value="1"/>
</dbReference>
<dbReference type="NCBIfam" id="TIGR00147">
    <property type="entry name" value="YegS/Rv2252/BmrU family lipid kinase"/>
    <property type="match status" value="1"/>
</dbReference>
<dbReference type="InterPro" id="IPR016064">
    <property type="entry name" value="NAD/diacylglycerol_kinase_sf"/>
</dbReference>
<evidence type="ECO:0000256" key="5">
    <source>
        <dbReference type="ARBA" id="ARBA00022723"/>
    </source>
</evidence>
<organism evidence="14 15">
    <name type="scientific">Paenibacillus pini JCM 16418</name>
    <dbReference type="NCBI Taxonomy" id="1236976"/>
    <lineage>
        <taxon>Bacteria</taxon>
        <taxon>Bacillati</taxon>
        <taxon>Bacillota</taxon>
        <taxon>Bacilli</taxon>
        <taxon>Bacillales</taxon>
        <taxon>Paenibacillaceae</taxon>
        <taxon>Paenibacillus</taxon>
    </lineage>
</organism>
<evidence type="ECO:0000313" key="14">
    <source>
        <dbReference type="EMBL" id="GAF09299.1"/>
    </source>
</evidence>
<dbReference type="InterPro" id="IPR005218">
    <property type="entry name" value="Diacylglycerol/lipid_kinase"/>
</dbReference>
<keyword evidence="5" id="KW-0479">Metal-binding</keyword>
<dbReference type="Gene3D" id="3.40.50.10330">
    <property type="entry name" value="Probable inorganic polyphosphate/atp-NAD kinase, domain 1"/>
    <property type="match status" value="1"/>
</dbReference>
<evidence type="ECO:0000256" key="4">
    <source>
        <dbReference type="ARBA" id="ARBA00022679"/>
    </source>
</evidence>
<keyword evidence="10" id="KW-0443">Lipid metabolism</keyword>
<keyword evidence="3" id="KW-0444">Lipid biosynthesis</keyword>
<keyword evidence="8" id="KW-0067">ATP-binding</keyword>
<evidence type="ECO:0000256" key="10">
    <source>
        <dbReference type="ARBA" id="ARBA00023098"/>
    </source>
</evidence>
<keyword evidence="15" id="KW-1185">Reference proteome</keyword>
<dbReference type="InterPro" id="IPR001206">
    <property type="entry name" value="Diacylglycerol_kinase_cat_dom"/>
</dbReference>
<dbReference type="InterPro" id="IPR045540">
    <property type="entry name" value="YegS/DAGK_C"/>
</dbReference>
<evidence type="ECO:0000313" key="15">
    <source>
        <dbReference type="Proteomes" id="UP000019364"/>
    </source>
</evidence>
<reference evidence="14 15" key="1">
    <citation type="journal article" date="2014" name="Genome Announc.">
        <title>Draft Genome Sequence of Paenibacillus pini JCM 16418T, Isolated from the Rhizosphere of Pine Tree.</title>
        <authorList>
            <person name="Yuki M."/>
            <person name="Oshima K."/>
            <person name="Suda W."/>
            <person name="Oshida Y."/>
            <person name="Kitamura K."/>
            <person name="Iida Y."/>
            <person name="Hattori M."/>
            <person name="Ohkuma M."/>
        </authorList>
    </citation>
    <scope>NUCLEOTIDE SEQUENCE [LARGE SCALE GENOMIC DNA]</scope>
    <source>
        <strain evidence="14 15">JCM 16418</strain>
    </source>
</reference>
<protein>
    <submittedName>
        <fullName evidence="14">Transcription regulator</fullName>
    </submittedName>
</protein>
<dbReference type="GO" id="GO:0008654">
    <property type="term" value="P:phospholipid biosynthetic process"/>
    <property type="evidence" value="ECO:0007669"/>
    <property type="project" value="UniProtKB-KW"/>
</dbReference>
<dbReference type="eggNOG" id="COG1597">
    <property type="taxonomic scope" value="Bacteria"/>
</dbReference>
<dbReference type="GO" id="GO:0046872">
    <property type="term" value="F:metal ion binding"/>
    <property type="evidence" value="ECO:0007669"/>
    <property type="project" value="UniProtKB-KW"/>
</dbReference>
<gene>
    <name evidence="14" type="ORF">JCM16418_3435</name>
</gene>
<evidence type="ECO:0000256" key="7">
    <source>
        <dbReference type="ARBA" id="ARBA00022777"/>
    </source>
</evidence>
<dbReference type="AlphaFoldDB" id="W7Z4K6"/>
<evidence type="ECO:0000256" key="3">
    <source>
        <dbReference type="ARBA" id="ARBA00022516"/>
    </source>
</evidence>
<evidence type="ECO:0000256" key="6">
    <source>
        <dbReference type="ARBA" id="ARBA00022741"/>
    </source>
</evidence>
<dbReference type="SUPFAM" id="SSF111331">
    <property type="entry name" value="NAD kinase/diacylglycerol kinase-like"/>
    <property type="match status" value="1"/>
</dbReference>
<evidence type="ECO:0000256" key="11">
    <source>
        <dbReference type="ARBA" id="ARBA00023209"/>
    </source>
</evidence>
<accession>W7Z4K6</accession>
<keyword evidence="4" id="KW-0808">Transferase</keyword>
<dbReference type="InterPro" id="IPR017438">
    <property type="entry name" value="ATP-NAD_kinase_N"/>
</dbReference>
<evidence type="ECO:0000256" key="2">
    <source>
        <dbReference type="ARBA" id="ARBA00005983"/>
    </source>
</evidence>
<dbReference type="Pfam" id="PF00781">
    <property type="entry name" value="DAGK_cat"/>
    <property type="match status" value="1"/>
</dbReference>
<dbReference type="GO" id="GO:0004143">
    <property type="term" value="F:ATP-dependent diacylglycerol kinase activity"/>
    <property type="evidence" value="ECO:0007669"/>
    <property type="project" value="TreeGrafter"/>
</dbReference>
<proteinExistence type="inferred from homology"/>
<evidence type="ECO:0000256" key="1">
    <source>
        <dbReference type="ARBA" id="ARBA00001946"/>
    </source>
</evidence>
<dbReference type="RefSeq" id="WP_036650651.1">
    <property type="nucleotide sequence ID" value="NZ_BAVZ01000011.1"/>
</dbReference>
<dbReference type="PANTHER" id="PTHR12358:SF106">
    <property type="entry name" value="LIPID KINASE YEGS"/>
    <property type="match status" value="1"/>
</dbReference>
<keyword evidence="12" id="KW-1208">Phospholipid metabolism</keyword>
<keyword evidence="9" id="KW-0460">Magnesium</keyword>
<dbReference type="Gene3D" id="2.60.200.40">
    <property type="match status" value="1"/>
</dbReference>
<comment type="similarity">
    <text evidence="2">Belongs to the diacylglycerol/lipid kinase family.</text>
</comment>
<dbReference type="SMART" id="SM00046">
    <property type="entry name" value="DAGKc"/>
    <property type="match status" value="1"/>
</dbReference>